<reference evidence="5" key="1">
    <citation type="submission" date="2023-03" db="EMBL/GenBank/DDBJ databases">
        <authorList>
            <person name="Steffen K."/>
            <person name="Cardenas P."/>
        </authorList>
    </citation>
    <scope>NUCLEOTIDE SEQUENCE</scope>
</reference>
<comment type="caution">
    <text evidence="5">The sequence shown here is derived from an EMBL/GenBank/DDBJ whole genome shotgun (WGS) entry which is preliminary data.</text>
</comment>
<evidence type="ECO:0000256" key="4">
    <source>
        <dbReference type="SAM" id="MobiDB-lite"/>
    </source>
</evidence>
<gene>
    <name evidence="5" type="ORF">GBAR_LOCUS21677</name>
</gene>
<evidence type="ECO:0000256" key="1">
    <source>
        <dbReference type="ARBA" id="ARBA00022737"/>
    </source>
</evidence>
<keyword evidence="6" id="KW-1185">Reference proteome</keyword>
<feature type="repeat" description="ANK" evidence="3">
    <location>
        <begin position="17"/>
        <end position="49"/>
    </location>
</feature>
<dbReference type="GO" id="GO:0085020">
    <property type="term" value="P:protein K6-linked ubiquitination"/>
    <property type="evidence" value="ECO:0007669"/>
    <property type="project" value="TreeGrafter"/>
</dbReference>
<dbReference type="AlphaFoldDB" id="A0AA35T224"/>
<organism evidence="5 6">
    <name type="scientific">Geodia barretti</name>
    <name type="common">Barrett's horny sponge</name>
    <dbReference type="NCBI Taxonomy" id="519541"/>
    <lineage>
        <taxon>Eukaryota</taxon>
        <taxon>Metazoa</taxon>
        <taxon>Porifera</taxon>
        <taxon>Demospongiae</taxon>
        <taxon>Heteroscleromorpha</taxon>
        <taxon>Tetractinellida</taxon>
        <taxon>Astrophorina</taxon>
        <taxon>Geodiidae</taxon>
        <taxon>Geodia</taxon>
    </lineage>
</organism>
<name>A0AA35T224_GEOBA</name>
<dbReference type="PROSITE" id="PS50088">
    <property type="entry name" value="ANK_REPEAT"/>
    <property type="match status" value="3"/>
</dbReference>
<dbReference type="Pfam" id="PF00023">
    <property type="entry name" value="Ank"/>
    <property type="match status" value="1"/>
</dbReference>
<dbReference type="PROSITE" id="PS50297">
    <property type="entry name" value="ANK_REP_REGION"/>
    <property type="match status" value="3"/>
</dbReference>
<accession>A0AA35T224</accession>
<dbReference type="Gene3D" id="1.25.40.20">
    <property type="entry name" value="Ankyrin repeat-containing domain"/>
    <property type="match status" value="2"/>
</dbReference>
<proteinExistence type="predicted"/>
<keyword evidence="2 3" id="KW-0040">ANK repeat</keyword>
<feature type="region of interest" description="Disordered" evidence="4">
    <location>
        <begin position="172"/>
        <end position="326"/>
    </location>
</feature>
<dbReference type="PANTHER" id="PTHR24171">
    <property type="entry name" value="ANKYRIN REPEAT DOMAIN-CONTAINING PROTEIN 39-RELATED"/>
    <property type="match status" value="1"/>
</dbReference>
<evidence type="ECO:0000256" key="3">
    <source>
        <dbReference type="PROSITE-ProRule" id="PRU00023"/>
    </source>
</evidence>
<feature type="compositionally biased region" description="Basic and acidic residues" evidence="4">
    <location>
        <begin position="232"/>
        <end position="241"/>
    </location>
</feature>
<evidence type="ECO:0000313" key="5">
    <source>
        <dbReference type="EMBL" id="CAI8038931.1"/>
    </source>
</evidence>
<dbReference type="SUPFAM" id="SSF48403">
    <property type="entry name" value="Ankyrin repeat"/>
    <property type="match status" value="1"/>
</dbReference>
<dbReference type="SMART" id="SM00248">
    <property type="entry name" value="ANK"/>
    <property type="match status" value="3"/>
</dbReference>
<feature type="repeat" description="ANK" evidence="3">
    <location>
        <begin position="50"/>
        <end position="82"/>
    </location>
</feature>
<protein>
    <submittedName>
        <fullName evidence="5">Ankyrin repeat domain-containing protein 27</fullName>
    </submittedName>
</protein>
<evidence type="ECO:0000313" key="6">
    <source>
        <dbReference type="Proteomes" id="UP001174909"/>
    </source>
</evidence>
<dbReference type="InterPro" id="IPR036770">
    <property type="entry name" value="Ankyrin_rpt-contain_sf"/>
</dbReference>
<sequence length="326" mass="34286">MVLLVSHGATMNCKTADLLTPLHLACQYNHKDVVLLLIESGADVNPRDSQGHTPLHFASQNGHMESTTLLLIHGADVDVANNRGDTPLHSAAKWNRPLIVHNLLLYGAQHAALNYCNQTPIQLTNDEDVQLHIVNAASGVIDVGSYRRHTLSSSSSAGVGRAVDWTELGSGVTSTELRSGVTSTELGSGVTSTELRRSQPSSASGELSPPPSDGSHGDKADQQNTHTTNTHEAVDPIERPRSAGSLQTDNQDPPLITVTTTIPSSNPTHPTSSPPVSPSPCIPSSPPLSSSPPSIPSPLHLTPSHLPPPDGATSTETGSENDFVFV</sequence>
<dbReference type="PANTHER" id="PTHR24171:SF8">
    <property type="entry name" value="BRCA1-ASSOCIATED RING DOMAIN PROTEIN 1"/>
    <property type="match status" value="1"/>
</dbReference>
<feature type="compositionally biased region" description="Low complexity" evidence="4">
    <location>
        <begin position="259"/>
        <end position="271"/>
    </location>
</feature>
<feature type="compositionally biased region" description="Polar residues" evidence="4">
    <location>
        <begin position="222"/>
        <end position="231"/>
    </location>
</feature>
<keyword evidence="1" id="KW-0677">Repeat</keyword>
<dbReference type="GO" id="GO:0004842">
    <property type="term" value="F:ubiquitin-protein transferase activity"/>
    <property type="evidence" value="ECO:0007669"/>
    <property type="project" value="TreeGrafter"/>
</dbReference>
<dbReference type="EMBL" id="CASHTH010003016">
    <property type="protein sequence ID" value="CAI8038931.1"/>
    <property type="molecule type" value="Genomic_DNA"/>
</dbReference>
<evidence type="ECO:0000256" key="2">
    <source>
        <dbReference type="ARBA" id="ARBA00023043"/>
    </source>
</evidence>
<feature type="repeat" description="ANK" evidence="3">
    <location>
        <begin position="83"/>
        <end position="115"/>
    </location>
</feature>
<dbReference type="Pfam" id="PF13637">
    <property type="entry name" value="Ank_4"/>
    <property type="match status" value="1"/>
</dbReference>
<feature type="compositionally biased region" description="Pro residues" evidence="4">
    <location>
        <begin position="272"/>
        <end position="296"/>
    </location>
</feature>
<feature type="compositionally biased region" description="Polar residues" evidence="4">
    <location>
        <begin position="172"/>
        <end position="205"/>
    </location>
</feature>
<dbReference type="Proteomes" id="UP001174909">
    <property type="component" value="Unassembled WGS sequence"/>
</dbReference>
<dbReference type="InterPro" id="IPR002110">
    <property type="entry name" value="Ankyrin_rpt"/>
</dbReference>